<keyword evidence="5 15" id="KW-1003">Cell membrane</keyword>
<gene>
    <name evidence="15" type="primary">kdkA</name>
    <name evidence="16" type="ORF">I596_1882</name>
</gene>
<evidence type="ECO:0000256" key="11">
    <source>
        <dbReference type="ARBA" id="ARBA00022985"/>
    </source>
</evidence>
<proteinExistence type="inferred from homology"/>
<feature type="active site" evidence="15">
    <location>
        <position position="168"/>
    </location>
</feature>
<reference evidence="16 17" key="1">
    <citation type="submission" date="2016-04" db="EMBL/GenBank/DDBJ databases">
        <title>Complete genome sequence of Dokdonella koreensis DS-123T.</title>
        <authorList>
            <person name="Kim J.F."/>
            <person name="Lee H."/>
            <person name="Kwak M.-J."/>
        </authorList>
    </citation>
    <scope>NUCLEOTIDE SEQUENCE [LARGE SCALE GENOMIC DNA]</scope>
    <source>
        <strain evidence="16 17">DS-123</strain>
    </source>
</reference>
<keyword evidence="9 15" id="KW-0418">Kinase</keyword>
<dbReference type="HAMAP" id="MF_00521">
    <property type="entry name" value="KDO_kinase"/>
    <property type="match status" value="1"/>
</dbReference>
<dbReference type="InterPro" id="IPR011009">
    <property type="entry name" value="Kinase-like_dom_sf"/>
</dbReference>
<dbReference type="EMBL" id="CP015249">
    <property type="protein sequence ID" value="ANB17905.1"/>
    <property type="molecule type" value="Genomic_DNA"/>
</dbReference>
<evidence type="ECO:0000256" key="13">
    <source>
        <dbReference type="ARBA" id="ARBA00029511"/>
    </source>
</evidence>
<dbReference type="Pfam" id="PF06293">
    <property type="entry name" value="Kdo"/>
    <property type="match status" value="1"/>
</dbReference>
<keyword evidence="12 15" id="KW-0472">Membrane</keyword>
<evidence type="ECO:0000313" key="17">
    <source>
        <dbReference type="Proteomes" id="UP000076830"/>
    </source>
</evidence>
<evidence type="ECO:0000256" key="10">
    <source>
        <dbReference type="ARBA" id="ARBA00022840"/>
    </source>
</evidence>
<evidence type="ECO:0000256" key="5">
    <source>
        <dbReference type="ARBA" id="ARBA00022475"/>
    </source>
</evidence>
<dbReference type="GO" id="GO:0009244">
    <property type="term" value="P:lipopolysaccharide core region biosynthetic process"/>
    <property type="evidence" value="ECO:0007669"/>
    <property type="project" value="UniProtKB-UniRule"/>
</dbReference>
<keyword evidence="17" id="KW-1185">Reference proteome</keyword>
<evidence type="ECO:0000256" key="3">
    <source>
        <dbReference type="ARBA" id="ARBA00010327"/>
    </source>
</evidence>
<comment type="catalytic activity">
    <reaction evidence="14 15">
        <text>an alpha-Kdo-(2-&gt;6)-lipid IVA + ATP = a 4-O-phospho-alpha-Kdo-(2-&gt;6)-lipid IVA + ADP + H(+)</text>
        <dbReference type="Rhea" id="RHEA:74271"/>
        <dbReference type="ChEBI" id="CHEBI:15378"/>
        <dbReference type="ChEBI" id="CHEBI:30616"/>
        <dbReference type="ChEBI" id="CHEBI:176428"/>
        <dbReference type="ChEBI" id="CHEBI:193140"/>
        <dbReference type="ChEBI" id="CHEBI:456216"/>
        <dbReference type="EC" id="2.7.1.166"/>
    </reaction>
</comment>
<dbReference type="UniPathway" id="UPA00958"/>
<keyword evidence="7 15" id="KW-0808">Transferase</keyword>
<evidence type="ECO:0000256" key="12">
    <source>
        <dbReference type="ARBA" id="ARBA00023136"/>
    </source>
</evidence>
<evidence type="ECO:0000313" key="16">
    <source>
        <dbReference type="EMBL" id="ANB17905.1"/>
    </source>
</evidence>
<keyword evidence="8 15" id="KW-0547">Nucleotide-binding</keyword>
<evidence type="ECO:0000256" key="14">
    <source>
        <dbReference type="ARBA" id="ARBA00034417"/>
    </source>
</evidence>
<evidence type="ECO:0000256" key="1">
    <source>
        <dbReference type="ARBA" id="ARBA00004515"/>
    </source>
</evidence>
<dbReference type="AlphaFoldDB" id="A0A160DU13"/>
<comment type="pathway">
    <text evidence="2 15">Bacterial outer membrane biogenesis; LPS core biosynthesis.</text>
</comment>
<organism evidence="16 17">
    <name type="scientific">Dokdonella koreensis DS-123</name>
    <dbReference type="NCBI Taxonomy" id="1300342"/>
    <lineage>
        <taxon>Bacteria</taxon>
        <taxon>Pseudomonadati</taxon>
        <taxon>Pseudomonadota</taxon>
        <taxon>Gammaproteobacteria</taxon>
        <taxon>Lysobacterales</taxon>
        <taxon>Rhodanobacteraceae</taxon>
        <taxon>Dokdonella</taxon>
    </lineage>
</organism>
<dbReference type="SUPFAM" id="SSF56112">
    <property type="entry name" value="Protein kinase-like (PK-like)"/>
    <property type="match status" value="1"/>
</dbReference>
<name>A0A160DU13_9GAMM</name>
<evidence type="ECO:0000256" key="2">
    <source>
        <dbReference type="ARBA" id="ARBA00004713"/>
    </source>
</evidence>
<dbReference type="EC" id="2.7.1.166" evidence="4 15"/>
<sequence>MIDAQVHPIPGGAILYDAALGLRPDAAWFDPAGADAAGTAAPAGGRGRVSVIQTPAGSGILRHYRRGGLAARFSADRYLWLGAERTRAFREFRLLARLVAAGLPVPPPLAARVVRDGLRYRADIITRRIADARTLAERAAAGEVGEPQAVRVGRAIARLHRIGCWHADLNAHNILFDAADTVWLIDFDRSRLRPSALGWQQQNLARLRRSFEKLGVPRRLNGFEAGFWHPLLAAYHAELSAQPPVQAA</sequence>
<dbReference type="NCBIfam" id="NF002475">
    <property type="entry name" value="PRK01723.1"/>
    <property type="match status" value="1"/>
</dbReference>
<comment type="function">
    <text evidence="15">Catalyzes the ATP-dependent phosphorylation of the 3-deoxy-D-manno-octulosonic acid (Kdo) residue in Kdo-lipid IV(A) at the 4-OH position.</text>
</comment>
<keyword evidence="10 15" id="KW-0067">ATP-binding</keyword>
<dbReference type="OrthoDB" id="6854449at2"/>
<evidence type="ECO:0000256" key="8">
    <source>
        <dbReference type="ARBA" id="ARBA00022741"/>
    </source>
</evidence>
<protein>
    <recommendedName>
        <fullName evidence="13 15">3-deoxy-D-manno-octulosonic acid kinase</fullName>
        <shortName evidence="15">Kdo kinase</shortName>
        <ecNumber evidence="4 15">2.7.1.166</ecNumber>
    </recommendedName>
</protein>
<dbReference type="GO" id="GO:0016301">
    <property type="term" value="F:kinase activity"/>
    <property type="evidence" value="ECO:0007669"/>
    <property type="project" value="UniProtKB-KW"/>
</dbReference>
<dbReference type="InterPro" id="IPR022826">
    <property type="entry name" value="KDO_kinase"/>
</dbReference>
<evidence type="ECO:0000256" key="15">
    <source>
        <dbReference type="HAMAP-Rule" id="MF_00521"/>
    </source>
</evidence>
<dbReference type="STRING" id="1300342.I596_1882"/>
<accession>A0A160DU13</accession>
<dbReference type="KEGG" id="dko:I596_1882"/>
<evidence type="ECO:0000256" key="4">
    <source>
        <dbReference type="ARBA" id="ARBA00011988"/>
    </source>
</evidence>
<evidence type="ECO:0000256" key="9">
    <source>
        <dbReference type="ARBA" id="ARBA00022777"/>
    </source>
</evidence>
<dbReference type="PATRIC" id="fig|1300342.3.peg.1839"/>
<dbReference type="Proteomes" id="UP000076830">
    <property type="component" value="Chromosome"/>
</dbReference>
<dbReference type="Gene3D" id="1.10.510.10">
    <property type="entry name" value="Transferase(Phosphotransferase) domain 1"/>
    <property type="match status" value="1"/>
</dbReference>
<dbReference type="GO" id="GO:0005886">
    <property type="term" value="C:plasma membrane"/>
    <property type="evidence" value="ECO:0007669"/>
    <property type="project" value="UniProtKB-SubCell"/>
</dbReference>
<comment type="similarity">
    <text evidence="3 15">Belongs to the protein kinase superfamily. KdkA/RfaP family.</text>
</comment>
<dbReference type="GO" id="GO:0005524">
    <property type="term" value="F:ATP binding"/>
    <property type="evidence" value="ECO:0007669"/>
    <property type="project" value="UniProtKB-UniRule"/>
</dbReference>
<dbReference type="GO" id="GO:0016773">
    <property type="term" value="F:phosphotransferase activity, alcohol group as acceptor"/>
    <property type="evidence" value="ECO:0007669"/>
    <property type="project" value="UniProtKB-UniRule"/>
</dbReference>
<evidence type="ECO:0000256" key="6">
    <source>
        <dbReference type="ARBA" id="ARBA00022519"/>
    </source>
</evidence>
<dbReference type="RefSeq" id="WP_067646542.1">
    <property type="nucleotide sequence ID" value="NZ_CP015249.1"/>
</dbReference>
<keyword evidence="6 15" id="KW-0997">Cell inner membrane</keyword>
<evidence type="ECO:0000256" key="7">
    <source>
        <dbReference type="ARBA" id="ARBA00022679"/>
    </source>
</evidence>
<comment type="subcellular location">
    <subcellularLocation>
        <location evidence="1 15">Cell inner membrane</location>
        <topology evidence="1 15">Peripheral membrane protein</topology>
        <orientation evidence="1 15">Cytoplasmic side</orientation>
    </subcellularLocation>
</comment>
<keyword evidence="11 15" id="KW-0448">Lipopolysaccharide biosynthesis</keyword>